<evidence type="ECO:0000256" key="8">
    <source>
        <dbReference type="ARBA" id="ARBA00022989"/>
    </source>
</evidence>
<evidence type="ECO:0000256" key="11">
    <source>
        <dbReference type="ARBA" id="ARBA00023209"/>
    </source>
</evidence>
<feature type="transmembrane region" description="Helical" evidence="14">
    <location>
        <begin position="117"/>
        <end position="138"/>
    </location>
</feature>
<dbReference type="Pfam" id="PF01066">
    <property type="entry name" value="CDP-OH_P_transf"/>
    <property type="match status" value="1"/>
</dbReference>
<dbReference type="Proteomes" id="UP001055804">
    <property type="component" value="Unassembled WGS sequence"/>
</dbReference>
<keyword evidence="9" id="KW-0443">Lipid metabolism</keyword>
<accession>A0A9J6P834</accession>
<dbReference type="RefSeq" id="WP_269331597.1">
    <property type="nucleotide sequence ID" value="NZ_JAMZFT010000001.1"/>
</dbReference>
<evidence type="ECO:0000256" key="6">
    <source>
        <dbReference type="ARBA" id="ARBA00022516"/>
    </source>
</evidence>
<evidence type="ECO:0000256" key="12">
    <source>
        <dbReference type="ARBA" id="ARBA00023264"/>
    </source>
</evidence>
<comment type="catalytic activity">
    <reaction evidence="13">
        <text>a CDP-1,2-diacyl-sn-glycerol + sn-glycerol 3-phosphate = a 1,2-diacyl-sn-glycero-3-phospho-(1'-sn-glycero-3'-phosphate) + CMP + H(+)</text>
        <dbReference type="Rhea" id="RHEA:12593"/>
        <dbReference type="ChEBI" id="CHEBI:15378"/>
        <dbReference type="ChEBI" id="CHEBI:57597"/>
        <dbReference type="ChEBI" id="CHEBI:58332"/>
        <dbReference type="ChEBI" id="CHEBI:60110"/>
        <dbReference type="ChEBI" id="CHEBI:60377"/>
        <dbReference type="EC" id="2.7.8.5"/>
    </reaction>
</comment>
<evidence type="ECO:0000256" key="9">
    <source>
        <dbReference type="ARBA" id="ARBA00023098"/>
    </source>
</evidence>
<dbReference type="AlphaFoldDB" id="A0A9J6P834"/>
<dbReference type="EMBL" id="JAMZFT010000001">
    <property type="protein sequence ID" value="MCP1335660.1"/>
    <property type="molecule type" value="Genomic_DNA"/>
</dbReference>
<evidence type="ECO:0000256" key="7">
    <source>
        <dbReference type="ARBA" id="ARBA00022692"/>
    </source>
</evidence>
<evidence type="ECO:0000256" key="2">
    <source>
        <dbReference type="ARBA" id="ARBA00005042"/>
    </source>
</evidence>
<dbReference type="InterPro" id="IPR043130">
    <property type="entry name" value="CDP-OH_PTrfase_TM_dom"/>
</dbReference>
<evidence type="ECO:0000256" key="10">
    <source>
        <dbReference type="ARBA" id="ARBA00023136"/>
    </source>
</evidence>
<evidence type="ECO:0000256" key="5">
    <source>
        <dbReference type="ARBA" id="ARBA00014944"/>
    </source>
</evidence>
<dbReference type="GO" id="GO:0008444">
    <property type="term" value="F:CDP-diacylglycerol-glycerol-3-phosphate 3-phosphatidyltransferase activity"/>
    <property type="evidence" value="ECO:0007669"/>
    <property type="project" value="UniProtKB-EC"/>
</dbReference>
<dbReference type="InterPro" id="IPR004570">
    <property type="entry name" value="Phosphatidylglycerol_P_synth"/>
</dbReference>
<reference evidence="15" key="1">
    <citation type="submission" date="2022-06" db="EMBL/GenBank/DDBJ databases">
        <title>Isolation and Genomics of Futiania mangrovii gen. nov., sp. nov., a Rare and Metabolically-versatile member in the Class Alphaproteobacteria.</title>
        <authorList>
            <person name="Liu L."/>
            <person name="Huang W.-C."/>
            <person name="Pan J."/>
            <person name="Li J."/>
            <person name="Huang Y."/>
            <person name="Du H."/>
            <person name="Liu Y."/>
            <person name="Li M."/>
        </authorList>
    </citation>
    <scope>NUCLEOTIDE SEQUENCE</scope>
    <source>
        <strain evidence="15">FT118</strain>
    </source>
</reference>
<comment type="caution">
    <text evidence="15">The sequence shown here is derived from an EMBL/GenBank/DDBJ whole genome shotgun (WGS) entry which is preliminary data.</text>
</comment>
<keyword evidence="10 14" id="KW-0472">Membrane</keyword>
<sequence length="178" mass="19133">MTLPNLITLARLFAVPGILYAIAIGQYQLSFIIFVAAGVSDALDGFIAKRFDLATTLGAWLDPIADKALLVSVFVALGFQGHIPPWLVIVVVSRDLLIVGAILLARLMDVEIPVRPIFVSKINTSLQIVLMAVVLWTLGYGASYPMLVLLLSVGVVITTVVSGVQYLVRWLEAVGTGE</sequence>
<comment type="pathway">
    <text evidence="2">Phospholipid metabolism; phosphatidylglycerol biosynthesis; phosphatidylglycerol from CDP-diacylglycerol: step 1/2.</text>
</comment>
<dbReference type="Gene3D" id="1.20.120.1760">
    <property type="match status" value="1"/>
</dbReference>
<dbReference type="GO" id="GO:0016020">
    <property type="term" value="C:membrane"/>
    <property type="evidence" value="ECO:0007669"/>
    <property type="project" value="UniProtKB-SubCell"/>
</dbReference>
<keyword evidence="12" id="KW-1208">Phospholipid metabolism</keyword>
<dbReference type="GO" id="GO:0046474">
    <property type="term" value="P:glycerophospholipid biosynthetic process"/>
    <property type="evidence" value="ECO:0007669"/>
    <property type="project" value="TreeGrafter"/>
</dbReference>
<dbReference type="InterPro" id="IPR050324">
    <property type="entry name" value="CDP-alcohol_PTase-I"/>
</dbReference>
<keyword evidence="6" id="KW-0444">Lipid biosynthesis</keyword>
<keyword evidence="16" id="KW-1185">Reference proteome</keyword>
<evidence type="ECO:0000256" key="14">
    <source>
        <dbReference type="SAM" id="Phobius"/>
    </source>
</evidence>
<evidence type="ECO:0000256" key="1">
    <source>
        <dbReference type="ARBA" id="ARBA00004141"/>
    </source>
</evidence>
<evidence type="ECO:0000256" key="13">
    <source>
        <dbReference type="ARBA" id="ARBA00048586"/>
    </source>
</evidence>
<dbReference type="PANTHER" id="PTHR14269">
    <property type="entry name" value="CDP-DIACYLGLYCEROL--GLYCEROL-3-PHOSPHATE 3-PHOSPHATIDYLTRANSFERASE-RELATED"/>
    <property type="match status" value="1"/>
</dbReference>
<comment type="subcellular location">
    <subcellularLocation>
        <location evidence="1">Membrane</location>
        <topology evidence="1">Multi-pass membrane protein</topology>
    </subcellularLocation>
</comment>
<dbReference type="InterPro" id="IPR000462">
    <property type="entry name" value="CDP-OH_P_trans"/>
</dbReference>
<dbReference type="EC" id="2.7.8.5" evidence="4"/>
<proteinExistence type="inferred from homology"/>
<keyword evidence="8 14" id="KW-1133">Transmembrane helix</keyword>
<organism evidence="15 16">
    <name type="scientific">Futiania mangrovi</name>
    <dbReference type="NCBI Taxonomy" id="2959716"/>
    <lineage>
        <taxon>Bacteria</taxon>
        <taxon>Pseudomonadati</taxon>
        <taxon>Pseudomonadota</taxon>
        <taxon>Alphaproteobacteria</taxon>
        <taxon>Futianiales</taxon>
        <taxon>Futianiaceae</taxon>
        <taxon>Futiania</taxon>
    </lineage>
</organism>
<feature type="transmembrane region" description="Helical" evidence="14">
    <location>
        <begin position="144"/>
        <end position="168"/>
    </location>
</feature>
<evidence type="ECO:0000313" key="15">
    <source>
        <dbReference type="EMBL" id="MCP1335660.1"/>
    </source>
</evidence>
<evidence type="ECO:0000256" key="3">
    <source>
        <dbReference type="ARBA" id="ARBA00010441"/>
    </source>
</evidence>
<feature type="transmembrane region" description="Helical" evidence="14">
    <location>
        <begin position="85"/>
        <end position="105"/>
    </location>
</feature>
<keyword evidence="11" id="KW-0594">Phospholipid biosynthesis</keyword>
<comment type="similarity">
    <text evidence="3">Belongs to the CDP-alcohol phosphatidyltransferase class-I family.</text>
</comment>
<protein>
    <recommendedName>
        <fullName evidence="5">CDP-diacylglycerol--glycerol-3-phosphate 3-phosphatidyltransferase</fullName>
        <ecNumber evidence="4">2.7.8.5</ecNumber>
    </recommendedName>
</protein>
<name>A0A9J6P834_9PROT</name>
<dbReference type="PANTHER" id="PTHR14269:SF11">
    <property type="entry name" value="CDP-DIACYLGLYCEROL--GLYCEROL-3-PHOSPHATE 3-PHOSPHATIDYLTRANSFERASE"/>
    <property type="match status" value="1"/>
</dbReference>
<gene>
    <name evidence="15" type="ORF">NJQ99_04490</name>
</gene>
<evidence type="ECO:0000313" key="16">
    <source>
        <dbReference type="Proteomes" id="UP001055804"/>
    </source>
</evidence>
<feature type="transmembrane region" description="Helical" evidence="14">
    <location>
        <begin position="12"/>
        <end position="39"/>
    </location>
</feature>
<evidence type="ECO:0000256" key="4">
    <source>
        <dbReference type="ARBA" id="ARBA00013170"/>
    </source>
</evidence>
<dbReference type="PIRSF" id="PIRSF000847">
    <property type="entry name" value="Phos_ph_gly_syn"/>
    <property type="match status" value="1"/>
</dbReference>
<keyword evidence="7 14" id="KW-0812">Transmembrane</keyword>